<feature type="region of interest" description="Disordered" evidence="16">
    <location>
        <begin position="612"/>
        <end position="664"/>
    </location>
</feature>
<dbReference type="SUPFAM" id="SSF47769">
    <property type="entry name" value="SAM/Pointed domain"/>
    <property type="match status" value="1"/>
</dbReference>
<dbReference type="Gene3D" id="1.10.150.50">
    <property type="entry name" value="Transcription Factor, Ets-1"/>
    <property type="match status" value="1"/>
</dbReference>
<evidence type="ECO:0000313" key="19">
    <source>
        <dbReference type="Proteomes" id="UP000007303"/>
    </source>
</evidence>
<dbReference type="GO" id="GO:0005789">
    <property type="term" value="C:endoplasmic reticulum membrane"/>
    <property type="evidence" value="ECO:0007669"/>
    <property type="project" value="UniProtKB-SubCell"/>
</dbReference>
<keyword evidence="12" id="KW-0406">Ion transport</keyword>
<dbReference type="InterPro" id="IPR032393">
    <property type="entry name" value="SOAR_STIM1/2"/>
</dbReference>
<keyword evidence="19" id="KW-1185">Reference proteome</keyword>
<dbReference type="FunFam" id="1.20.5.340:FF:000011">
    <property type="entry name" value="Stromal interaction molecule 1"/>
    <property type="match status" value="1"/>
</dbReference>
<dbReference type="HOGENOM" id="CLU_010588_2_0_1"/>
<evidence type="ECO:0000256" key="8">
    <source>
        <dbReference type="ARBA" id="ARBA00022824"/>
    </source>
</evidence>
<dbReference type="GO" id="GO:0051049">
    <property type="term" value="P:regulation of transport"/>
    <property type="evidence" value="ECO:0007669"/>
    <property type="project" value="UniProtKB-ARBA"/>
</dbReference>
<dbReference type="Pfam" id="PF25578">
    <property type="entry name" value="EF-hand_STIM1"/>
    <property type="match status" value="1"/>
</dbReference>
<dbReference type="PANTHER" id="PTHR15136">
    <property type="entry name" value="STROMAL INTERACTION MOLECULE HOMOLOG"/>
    <property type="match status" value="1"/>
</dbReference>
<dbReference type="InterPro" id="IPR037608">
    <property type="entry name" value="STIM1/2"/>
</dbReference>
<keyword evidence="8" id="KW-0256">Endoplasmic reticulum</keyword>
<keyword evidence="11 15" id="KW-0175">Coiled coil</keyword>
<keyword evidence="14" id="KW-0325">Glycoprotein</keyword>
<reference evidence="18" key="2">
    <citation type="submission" date="2025-08" db="UniProtKB">
        <authorList>
            <consortium name="Ensembl"/>
        </authorList>
    </citation>
    <scope>IDENTIFICATION</scope>
</reference>
<dbReference type="CDD" id="cd11722">
    <property type="entry name" value="SOAR"/>
    <property type="match status" value="1"/>
</dbReference>
<dbReference type="GO" id="GO:0003407">
    <property type="term" value="P:neural retina development"/>
    <property type="evidence" value="ECO:0007669"/>
    <property type="project" value="Ensembl"/>
</dbReference>
<organism evidence="18 19">
    <name type="scientific">Tetraodon nigroviridis</name>
    <name type="common">Spotted green pufferfish</name>
    <name type="synonym">Chelonodon nigroviridis</name>
    <dbReference type="NCBI Taxonomy" id="99883"/>
    <lineage>
        <taxon>Eukaryota</taxon>
        <taxon>Metazoa</taxon>
        <taxon>Chordata</taxon>
        <taxon>Craniata</taxon>
        <taxon>Vertebrata</taxon>
        <taxon>Euteleostomi</taxon>
        <taxon>Actinopterygii</taxon>
        <taxon>Neopterygii</taxon>
        <taxon>Teleostei</taxon>
        <taxon>Neoteleostei</taxon>
        <taxon>Acanthomorphata</taxon>
        <taxon>Eupercaria</taxon>
        <taxon>Tetraodontiformes</taxon>
        <taxon>Tetradontoidea</taxon>
        <taxon>Tetraodontidae</taxon>
        <taxon>Tetraodon</taxon>
    </lineage>
</organism>
<dbReference type="GO" id="GO:0005246">
    <property type="term" value="F:calcium channel regulator activity"/>
    <property type="evidence" value="ECO:0007669"/>
    <property type="project" value="InterPro"/>
</dbReference>
<dbReference type="FunFam" id="1.10.287.3550:FF:000001">
    <property type="entry name" value="Stromal interaction molecule 1"/>
    <property type="match status" value="1"/>
</dbReference>
<keyword evidence="3" id="KW-0597">Phosphoprotein</keyword>
<dbReference type="FunFam" id="1.10.150.50:FF:000009">
    <property type="entry name" value="Stromal interaction molecule 1"/>
    <property type="match status" value="1"/>
</dbReference>
<dbReference type="InterPro" id="IPR001660">
    <property type="entry name" value="SAM"/>
</dbReference>
<dbReference type="GO" id="GO:0005886">
    <property type="term" value="C:plasma membrane"/>
    <property type="evidence" value="ECO:0007669"/>
    <property type="project" value="TreeGrafter"/>
</dbReference>
<evidence type="ECO:0000256" key="15">
    <source>
        <dbReference type="SAM" id="Coils"/>
    </source>
</evidence>
<dbReference type="Gene3D" id="1.10.287.3550">
    <property type="match status" value="1"/>
</dbReference>
<dbReference type="FunCoup" id="H3D630">
    <property type="interactions" value="1353"/>
</dbReference>
<feature type="compositionally biased region" description="Basic residues" evidence="16">
    <location>
        <begin position="651"/>
        <end position="664"/>
    </location>
</feature>
<keyword evidence="4" id="KW-0109">Calcium transport</keyword>
<feature type="domain" description="SAM" evidence="17">
    <location>
        <begin position="86"/>
        <end position="144"/>
    </location>
</feature>
<dbReference type="Pfam" id="PF07647">
    <property type="entry name" value="SAM_2"/>
    <property type="match status" value="1"/>
</dbReference>
<keyword evidence="7" id="KW-0732">Signal</keyword>
<evidence type="ECO:0000256" key="3">
    <source>
        <dbReference type="ARBA" id="ARBA00022553"/>
    </source>
</evidence>
<keyword evidence="13" id="KW-0472">Membrane</keyword>
<dbReference type="GeneTree" id="ENSGT00390000000214"/>
<evidence type="ECO:0000256" key="1">
    <source>
        <dbReference type="ARBA" id="ARBA00004115"/>
    </source>
</evidence>
<evidence type="ECO:0000256" key="5">
    <source>
        <dbReference type="ARBA" id="ARBA00022692"/>
    </source>
</evidence>
<dbReference type="Proteomes" id="UP000007303">
    <property type="component" value="Unassembled WGS sequence"/>
</dbReference>
<accession>H3D630</accession>
<dbReference type="Ensembl" id="ENSTNIT00000016181.1">
    <property type="protein sequence ID" value="ENSTNIP00000015970.1"/>
    <property type="gene ID" value="ENSTNIG00000012991.1"/>
</dbReference>
<keyword evidence="6" id="KW-0479">Metal-binding</keyword>
<dbReference type="InterPro" id="IPR037610">
    <property type="entry name" value="STIM2_SAM"/>
</dbReference>
<feature type="coiled-coil region" evidence="15">
    <location>
        <begin position="205"/>
        <end position="295"/>
    </location>
</feature>
<proteinExistence type="predicted"/>
<evidence type="ECO:0000256" key="4">
    <source>
        <dbReference type="ARBA" id="ARBA00022568"/>
    </source>
</evidence>
<keyword evidence="5" id="KW-0812">Transmembrane</keyword>
<evidence type="ECO:0000256" key="14">
    <source>
        <dbReference type="ARBA" id="ARBA00023180"/>
    </source>
</evidence>
<dbReference type="InterPro" id="IPR057835">
    <property type="entry name" value="EF-hand_STIM1/2"/>
</dbReference>
<comment type="subcellular location">
    <subcellularLocation>
        <location evidence="1">Endoplasmic reticulum membrane</location>
        <topology evidence="1">Single-pass type I membrane protein</topology>
    </subcellularLocation>
</comment>
<keyword evidence="9" id="KW-0106">Calcium</keyword>
<evidence type="ECO:0000256" key="10">
    <source>
        <dbReference type="ARBA" id="ARBA00022989"/>
    </source>
</evidence>
<protein>
    <submittedName>
        <fullName evidence="18">Stromal interaction molecule 2</fullName>
    </submittedName>
</protein>
<dbReference type="Gene3D" id="1.20.5.340">
    <property type="match status" value="1"/>
</dbReference>
<dbReference type="OMA" id="CQNGERN"/>
<dbReference type="PANTHER" id="PTHR15136:SF2">
    <property type="entry name" value="STROMAL INTERACTION MOLECULE 2"/>
    <property type="match status" value="1"/>
</dbReference>
<evidence type="ECO:0000256" key="13">
    <source>
        <dbReference type="ARBA" id="ARBA00023136"/>
    </source>
</evidence>
<evidence type="ECO:0000256" key="6">
    <source>
        <dbReference type="ARBA" id="ARBA00022723"/>
    </source>
</evidence>
<dbReference type="GO" id="GO:0005509">
    <property type="term" value="F:calcium ion binding"/>
    <property type="evidence" value="ECO:0007669"/>
    <property type="project" value="TreeGrafter"/>
</dbReference>
<dbReference type="GO" id="GO:0002115">
    <property type="term" value="P:store-operated calcium entry"/>
    <property type="evidence" value="ECO:0007669"/>
    <property type="project" value="TreeGrafter"/>
</dbReference>
<feature type="compositionally biased region" description="Basic and acidic residues" evidence="16">
    <location>
        <begin position="623"/>
        <end position="634"/>
    </location>
</feature>
<keyword evidence="10" id="KW-1133">Transmembrane helix</keyword>
<evidence type="ECO:0000256" key="16">
    <source>
        <dbReference type="SAM" id="MobiDB-lite"/>
    </source>
</evidence>
<dbReference type="AlphaFoldDB" id="H3D630"/>
<dbReference type="InterPro" id="IPR013761">
    <property type="entry name" value="SAM/pointed_sf"/>
</dbReference>
<sequence length="664" mass="74723">SDPCLVVMPPCMGEADRFSLEALRHIHKQLDDDNDGGIEVNESVEFIIEDMKQQQTNKHSNLHREDQHITVEELWRGWKTSEVHNWTMEDTVQWLKDSVELPQYEKNFRDFRVTGNTLPRIAANEPSFMSTQLKILDQRHKQKLNLKALDAVLFGPPLRPQHNWMKDFVLMVSIVIGVGGCWFAYVQNKSSKVHISQMMKDLDSLPRHAEQLLDLQGRLEKAQEENRTVAVEKQNLEQKMKDEITDAKLEAHRLRELREGAECELSRLKYAEEELVQVRKALKRAEKQMQSERSVPEALQKWLQLTHEVEVQYYNIKKQSAEFQLYVAKEEAEKIKKKRSSVFGTLHVAHSSSLDEVDHKILEAKWKALSEVTACLRERLHRWQQIEKLCSFPIVSNQGLSSLTATLYSDHSWVVMPRVGVPPYPIAGGVDDLDEDTPPIIPQFTSTSLLRPPLTRSSSLCRSRRSLLSSPQPSLVSADPDLLSVAGSSLSYRPEAEGEHALFGAERRGETPEGCSDCDSLGSSLVRKQLHGAFVLGSDAPYRKISREELLLFGQSGEGGACADLTRAIPESQSMTFSRGGVASPPGKGAYNGVLEKSYSFGQLPVSMLPKVGRNPSLTSLDSEGRSLGKERKLQSASSQDSSDNGEKAKRSSSKLKSLFKKKK</sequence>
<reference evidence="19" key="1">
    <citation type="journal article" date="2004" name="Nature">
        <title>Genome duplication in the teleost fish Tetraodon nigroviridis reveals the early vertebrate proto-karyotype.</title>
        <authorList>
            <person name="Jaillon O."/>
            <person name="Aury J.-M."/>
            <person name="Brunet F."/>
            <person name="Petit J.-L."/>
            <person name="Stange-Thomann N."/>
            <person name="Mauceli E."/>
            <person name="Bouneau L."/>
            <person name="Fischer C."/>
            <person name="Ozouf-Costaz C."/>
            <person name="Bernot A."/>
            <person name="Nicaud S."/>
            <person name="Jaffe D."/>
            <person name="Fisher S."/>
            <person name="Lutfalla G."/>
            <person name="Dossat C."/>
            <person name="Segurens B."/>
            <person name="Dasilva C."/>
            <person name="Salanoubat M."/>
            <person name="Levy M."/>
            <person name="Boudet N."/>
            <person name="Castellano S."/>
            <person name="Anthouard V."/>
            <person name="Jubin C."/>
            <person name="Castelli V."/>
            <person name="Katinka M."/>
            <person name="Vacherie B."/>
            <person name="Biemont C."/>
            <person name="Skalli Z."/>
            <person name="Cattolico L."/>
            <person name="Poulain J."/>
            <person name="De Berardinis V."/>
            <person name="Cruaud C."/>
            <person name="Duprat S."/>
            <person name="Brottier P."/>
            <person name="Coutanceau J.-P."/>
            <person name="Gouzy J."/>
            <person name="Parra G."/>
            <person name="Lardier G."/>
            <person name="Chapple C."/>
            <person name="McKernan K.J."/>
            <person name="McEwan P."/>
            <person name="Bosak S."/>
            <person name="Kellis M."/>
            <person name="Volff J.-N."/>
            <person name="Guigo R."/>
            <person name="Zody M.C."/>
            <person name="Mesirov J."/>
            <person name="Lindblad-Toh K."/>
            <person name="Birren B."/>
            <person name="Nusbaum C."/>
            <person name="Kahn D."/>
            <person name="Robinson-Rechavi M."/>
            <person name="Laudet V."/>
            <person name="Schachter V."/>
            <person name="Quetier F."/>
            <person name="Saurin W."/>
            <person name="Scarpelli C."/>
            <person name="Wincker P."/>
            <person name="Lander E.S."/>
            <person name="Weissenbach J."/>
            <person name="Roest Crollius H."/>
        </authorList>
    </citation>
    <scope>NUCLEOTIDE SEQUENCE [LARGE SCALE GENOMIC DNA]</scope>
</reference>
<dbReference type="InParanoid" id="H3D630"/>
<evidence type="ECO:0000256" key="12">
    <source>
        <dbReference type="ARBA" id="ARBA00023065"/>
    </source>
</evidence>
<evidence type="ECO:0000256" key="9">
    <source>
        <dbReference type="ARBA" id="ARBA00022837"/>
    </source>
</evidence>
<keyword evidence="2" id="KW-0813">Transport</keyword>
<dbReference type="GO" id="GO:0006874">
    <property type="term" value="P:intracellular calcium ion homeostasis"/>
    <property type="evidence" value="ECO:0007669"/>
    <property type="project" value="InterPro"/>
</dbReference>
<evidence type="ECO:0000259" key="17">
    <source>
        <dbReference type="PROSITE" id="PS50105"/>
    </source>
</evidence>
<evidence type="ECO:0000256" key="11">
    <source>
        <dbReference type="ARBA" id="ARBA00023054"/>
    </source>
</evidence>
<reference evidence="18" key="3">
    <citation type="submission" date="2025-09" db="UniProtKB">
        <authorList>
            <consortium name="Ensembl"/>
        </authorList>
    </citation>
    <scope>IDENTIFICATION</scope>
</reference>
<dbReference type="STRING" id="99883.ENSTNIP00000015970"/>
<evidence type="ECO:0000256" key="7">
    <source>
        <dbReference type="ARBA" id="ARBA00022729"/>
    </source>
</evidence>
<dbReference type="FunFam" id="1.10.238.180:FF:000001">
    <property type="entry name" value="Stromal interaction molecule 1"/>
    <property type="match status" value="1"/>
</dbReference>
<dbReference type="PROSITE" id="PS50105">
    <property type="entry name" value="SAM_DOMAIN"/>
    <property type="match status" value="1"/>
</dbReference>
<dbReference type="Pfam" id="PF16533">
    <property type="entry name" value="SOAR"/>
    <property type="match status" value="1"/>
</dbReference>
<dbReference type="Gene3D" id="1.10.238.180">
    <property type="match status" value="1"/>
</dbReference>
<evidence type="ECO:0000313" key="18">
    <source>
        <dbReference type="Ensembl" id="ENSTNIP00000015970.1"/>
    </source>
</evidence>
<name>H3D630_TETNG</name>
<evidence type="ECO:0000256" key="2">
    <source>
        <dbReference type="ARBA" id="ARBA00022448"/>
    </source>
</evidence>
<dbReference type="CDD" id="cd09574">
    <property type="entry name" value="SAM_STIM2"/>
    <property type="match status" value="1"/>
</dbReference>